<evidence type="ECO:0000256" key="2">
    <source>
        <dbReference type="ARBA" id="ARBA00004240"/>
    </source>
</evidence>
<dbReference type="Proteomes" id="UP001303889">
    <property type="component" value="Unassembled WGS sequence"/>
</dbReference>
<dbReference type="Gene3D" id="3.40.50.1820">
    <property type="entry name" value="alpha/beta hydrolase"/>
    <property type="match status" value="1"/>
</dbReference>
<comment type="subcellular location">
    <subcellularLocation>
        <location evidence="2">Endoplasmic reticulum</location>
    </subcellularLocation>
    <subcellularLocation>
        <location evidence="3">Membrane</location>
    </subcellularLocation>
    <subcellularLocation>
        <location evidence="1">Mitochondrion</location>
    </subcellularLocation>
</comment>
<dbReference type="InterPro" id="IPR029058">
    <property type="entry name" value="AB_hydrolase_fold"/>
</dbReference>
<gene>
    <name evidence="9" type="ORF">C8A05DRAFT_20005</name>
</gene>
<comment type="caution">
    <text evidence="9">The sequence shown here is derived from an EMBL/GenBank/DDBJ whole genome shotgun (WGS) entry which is preliminary data.</text>
</comment>
<evidence type="ECO:0000256" key="6">
    <source>
        <dbReference type="ARBA" id="ARBA00023136"/>
    </source>
</evidence>
<evidence type="ECO:0000256" key="3">
    <source>
        <dbReference type="ARBA" id="ARBA00004370"/>
    </source>
</evidence>
<dbReference type="GO" id="GO:0005739">
    <property type="term" value="C:mitochondrion"/>
    <property type="evidence" value="ECO:0007669"/>
    <property type="project" value="UniProtKB-SubCell"/>
</dbReference>
<feature type="domain" description="AB hydrolase-1" evidence="8">
    <location>
        <begin position="56"/>
        <end position="172"/>
    </location>
</feature>
<dbReference type="PANTHER" id="PTHR48182:SF2">
    <property type="entry name" value="PROTEIN SERAC1"/>
    <property type="match status" value="1"/>
</dbReference>
<dbReference type="EMBL" id="MU856243">
    <property type="protein sequence ID" value="KAK3897175.1"/>
    <property type="molecule type" value="Genomic_DNA"/>
</dbReference>
<evidence type="ECO:0000256" key="1">
    <source>
        <dbReference type="ARBA" id="ARBA00004173"/>
    </source>
</evidence>
<dbReference type="Pfam" id="PF12697">
    <property type="entry name" value="Abhydrolase_6"/>
    <property type="match status" value="1"/>
</dbReference>
<organism evidence="9 10">
    <name type="scientific">Staphylotrichum tortipilum</name>
    <dbReference type="NCBI Taxonomy" id="2831512"/>
    <lineage>
        <taxon>Eukaryota</taxon>
        <taxon>Fungi</taxon>
        <taxon>Dikarya</taxon>
        <taxon>Ascomycota</taxon>
        <taxon>Pezizomycotina</taxon>
        <taxon>Sordariomycetes</taxon>
        <taxon>Sordariomycetidae</taxon>
        <taxon>Sordariales</taxon>
        <taxon>Chaetomiaceae</taxon>
        <taxon>Staphylotrichum</taxon>
    </lineage>
</organism>
<dbReference type="InterPro" id="IPR052374">
    <property type="entry name" value="SERAC1"/>
</dbReference>
<reference evidence="9" key="2">
    <citation type="submission" date="2023-05" db="EMBL/GenBank/DDBJ databases">
        <authorList>
            <consortium name="Lawrence Berkeley National Laboratory"/>
            <person name="Steindorff A."/>
            <person name="Hensen N."/>
            <person name="Bonometti L."/>
            <person name="Westerberg I."/>
            <person name="Brannstrom I.O."/>
            <person name="Guillou S."/>
            <person name="Cros-Aarteil S."/>
            <person name="Calhoun S."/>
            <person name="Haridas S."/>
            <person name="Kuo A."/>
            <person name="Mondo S."/>
            <person name="Pangilinan J."/>
            <person name="Riley R."/>
            <person name="Labutti K."/>
            <person name="Andreopoulos B."/>
            <person name="Lipzen A."/>
            <person name="Chen C."/>
            <person name="Yanf M."/>
            <person name="Daum C."/>
            <person name="Ng V."/>
            <person name="Clum A."/>
            <person name="Ohm R."/>
            <person name="Martin F."/>
            <person name="Silar P."/>
            <person name="Natvig D."/>
            <person name="Lalanne C."/>
            <person name="Gautier V."/>
            <person name="Ament-Velasquez S.L."/>
            <person name="Kruys A."/>
            <person name="Hutchinson M.I."/>
            <person name="Powell A.J."/>
            <person name="Barry K."/>
            <person name="Miller A.N."/>
            <person name="Grigoriev I.V."/>
            <person name="Debuchy R."/>
            <person name="Gladieux P."/>
            <person name="Thoren M.H."/>
            <person name="Johannesson H."/>
        </authorList>
    </citation>
    <scope>NUCLEOTIDE SEQUENCE</scope>
    <source>
        <strain evidence="9">CBS 103.79</strain>
    </source>
</reference>
<evidence type="ECO:0000256" key="7">
    <source>
        <dbReference type="SAM" id="MobiDB-lite"/>
    </source>
</evidence>
<dbReference type="GO" id="GO:0016020">
    <property type="term" value="C:membrane"/>
    <property type="evidence" value="ECO:0007669"/>
    <property type="project" value="UniProtKB-SubCell"/>
</dbReference>
<keyword evidence="6" id="KW-0472">Membrane</keyword>
<evidence type="ECO:0000313" key="9">
    <source>
        <dbReference type="EMBL" id="KAK3897175.1"/>
    </source>
</evidence>
<evidence type="ECO:0000259" key="8">
    <source>
        <dbReference type="Pfam" id="PF12697"/>
    </source>
</evidence>
<feature type="region of interest" description="Disordered" evidence="7">
    <location>
        <begin position="315"/>
        <end position="349"/>
    </location>
</feature>
<dbReference type="SUPFAM" id="SSF53474">
    <property type="entry name" value="alpha/beta-Hydrolases"/>
    <property type="match status" value="1"/>
</dbReference>
<evidence type="ECO:0000256" key="5">
    <source>
        <dbReference type="ARBA" id="ARBA00023128"/>
    </source>
</evidence>
<evidence type="ECO:0000313" key="10">
    <source>
        <dbReference type="Proteomes" id="UP001303889"/>
    </source>
</evidence>
<dbReference type="AlphaFoldDB" id="A0AAN6MAH1"/>
<dbReference type="InterPro" id="IPR000073">
    <property type="entry name" value="AB_hydrolase_1"/>
</dbReference>
<name>A0AAN6MAH1_9PEZI</name>
<dbReference type="GO" id="GO:0005783">
    <property type="term" value="C:endoplasmic reticulum"/>
    <property type="evidence" value="ECO:0007669"/>
    <property type="project" value="UniProtKB-SubCell"/>
</dbReference>
<evidence type="ECO:0000256" key="4">
    <source>
        <dbReference type="ARBA" id="ARBA00022824"/>
    </source>
</evidence>
<accession>A0AAN6MAH1</accession>
<protein>
    <submittedName>
        <fullName evidence="9">SesB-related regulatory</fullName>
    </submittedName>
</protein>
<dbReference type="PANTHER" id="PTHR48182">
    <property type="entry name" value="PROTEIN SERAC1"/>
    <property type="match status" value="1"/>
</dbReference>
<sequence>MAGQHGIFQSFAKMKRLLPRQKDAAGDQDLPKRLPREPFPTGIKTLYSPDDGTIDIVFVHGLTGNRDITWTARDMTDPWPKSLLPFTLTTSRILTFGYDAYVADWRGVVSQTRIANHAWNLLTSLASYRENDRTNERPIIFVCHSLGGLVCEDALVTSRQRSERHLQSILHSTRGIIFLGTPHHGAGLAKWAELISRSIGLVKQTNSNIIKVLRRDSEVLARIQQSFHTMVMARSREGLPRIEISCFYEELPLLGVGLVVPQDSAILPGYIPIGIHSNHTDMTKFTSTDDPGFVAVCGELRRWIRDIEAVETHHENLPLPNNRDLDEQAGTASQHGDGNRQFNNFGTGTQKNVDGNYFEAKGDQHFGMIPSKESIGRKET</sequence>
<keyword evidence="4" id="KW-0256">Endoplasmic reticulum</keyword>
<proteinExistence type="predicted"/>
<keyword evidence="10" id="KW-1185">Reference proteome</keyword>
<feature type="compositionally biased region" description="Polar residues" evidence="7">
    <location>
        <begin position="330"/>
        <end position="349"/>
    </location>
</feature>
<reference evidence="9" key="1">
    <citation type="journal article" date="2023" name="Mol. Phylogenet. Evol.">
        <title>Genome-scale phylogeny and comparative genomics of the fungal order Sordariales.</title>
        <authorList>
            <person name="Hensen N."/>
            <person name="Bonometti L."/>
            <person name="Westerberg I."/>
            <person name="Brannstrom I.O."/>
            <person name="Guillou S."/>
            <person name="Cros-Aarteil S."/>
            <person name="Calhoun S."/>
            <person name="Haridas S."/>
            <person name="Kuo A."/>
            <person name="Mondo S."/>
            <person name="Pangilinan J."/>
            <person name="Riley R."/>
            <person name="LaButti K."/>
            <person name="Andreopoulos B."/>
            <person name="Lipzen A."/>
            <person name="Chen C."/>
            <person name="Yan M."/>
            <person name="Daum C."/>
            <person name="Ng V."/>
            <person name="Clum A."/>
            <person name="Steindorff A."/>
            <person name="Ohm R.A."/>
            <person name="Martin F."/>
            <person name="Silar P."/>
            <person name="Natvig D.O."/>
            <person name="Lalanne C."/>
            <person name="Gautier V."/>
            <person name="Ament-Velasquez S.L."/>
            <person name="Kruys A."/>
            <person name="Hutchinson M.I."/>
            <person name="Powell A.J."/>
            <person name="Barry K."/>
            <person name="Miller A.N."/>
            <person name="Grigoriev I.V."/>
            <person name="Debuchy R."/>
            <person name="Gladieux P."/>
            <person name="Hiltunen Thoren M."/>
            <person name="Johannesson H."/>
        </authorList>
    </citation>
    <scope>NUCLEOTIDE SEQUENCE</scope>
    <source>
        <strain evidence="9">CBS 103.79</strain>
    </source>
</reference>
<keyword evidence="5" id="KW-0496">Mitochondrion</keyword>